<feature type="domain" description="Shikimate dehydrogenase substrate binding N-terminal" evidence="10">
    <location>
        <begin position="10"/>
        <end position="92"/>
    </location>
</feature>
<reference evidence="12 13" key="1">
    <citation type="submission" date="2017-10" db="EMBL/GenBank/DDBJ databases">
        <title>Sedimentibacterium mangrovi gen. nov., sp. nov., a novel member of family Phyllobacteriacea isolated from mangrove sediment.</title>
        <authorList>
            <person name="Liao H."/>
            <person name="Tian Y."/>
        </authorList>
    </citation>
    <scope>NUCLEOTIDE SEQUENCE [LARGE SCALE GENOMIC DNA]</scope>
    <source>
        <strain evidence="12 13">X9-2-2</strain>
    </source>
</reference>
<feature type="binding site" evidence="8">
    <location>
        <position position="219"/>
    </location>
    <ligand>
        <name>NADP(+)</name>
        <dbReference type="ChEBI" id="CHEBI:58349"/>
    </ligand>
</feature>
<dbReference type="UniPathway" id="UPA00053">
    <property type="reaction ID" value="UER00087"/>
</dbReference>
<dbReference type="GO" id="GO:0009073">
    <property type="term" value="P:aromatic amino acid family biosynthetic process"/>
    <property type="evidence" value="ECO:0007669"/>
    <property type="project" value="UniProtKB-KW"/>
</dbReference>
<dbReference type="GO" id="GO:0050661">
    <property type="term" value="F:NADP binding"/>
    <property type="evidence" value="ECO:0007669"/>
    <property type="project" value="InterPro"/>
</dbReference>
<evidence type="ECO:0000256" key="3">
    <source>
        <dbReference type="ARBA" id="ARBA00022605"/>
    </source>
</evidence>
<dbReference type="PANTHER" id="PTHR21089">
    <property type="entry name" value="SHIKIMATE DEHYDROGENASE"/>
    <property type="match status" value="1"/>
</dbReference>
<dbReference type="InterPro" id="IPR011342">
    <property type="entry name" value="Shikimate_DH"/>
</dbReference>
<feature type="active site" description="Proton acceptor" evidence="8">
    <location>
        <position position="69"/>
    </location>
</feature>
<dbReference type="HAMAP" id="MF_00222">
    <property type="entry name" value="Shikimate_DH_AroE"/>
    <property type="match status" value="1"/>
</dbReference>
<keyword evidence="13" id="KW-1185">Reference proteome</keyword>
<comment type="subunit">
    <text evidence="8">Homodimer.</text>
</comment>
<dbReference type="Pfam" id="PF08501">
    <property type="entry name" value="Shikimate_dh_N"/>
    <property type="match status" value="1"/>
</dbReference>
<evidence type="ECO:0000256" key="7">
    <source>
        <dbReference type="ARBA" id="ARBA00049442"/>
    </source>
</evidence>
<keyword evidence="5 8" id="KW-0560">Oxidoreductase</keyword>
<evidence type="ECO:0000256" key="2">
    <source>
        <dbReference type="ARBA" id="ARBA00012962"/>
    </source>
</evidence>
<dbReference type="OrthoDB" id="9792692at2"/>
<dbReference type="Proteomes" id="UP000221168">
    <property type="component" value="Unassembled WGS sequence"/>
</dbReference>
<evidence type="ECO:0000256" key="8">
    <source>
        <dbReference type="HAMAP-Rule" id="MF_00222"/>
    </source>
</evidence>
<protein>
    <recommendedName>
        <fullName evidence="2 8">Shikimate dehydrogenase (NADP(+))</fullName>
        <shortName evidence="8">SDH</shortName>
        <ecNumber evidence="2 8">1.1.1.25</ecNumber>
    </recommendedName>
</protein>
<feature type="domain" description="SDH C-terminal" evidence="11">
    <location>
        <begin position="242"/>
        <end position="264"/>
    </location>
</feature>
<feature type="binding site" evidence="8">
    <location>
        <begin position="130"/>
        <end position="134"/>
    </location>
    <ligand>
        <name>NADP(+)</name>
        <dbReference type="ChEBI" id="CHEBI:58349"/>
    </ligand>
</feature>
<feature type="binding site" evidence="8">
    <location>
        <begin position="154"/>
        <end position="159"/>
    </location>
    <ligand>
        <name>NADP(+)</name>
        <dbReference type="ChEBI" id="CHEBI:58349"/>
    </ligand>
</feature>
<dbReference type="EC" id="1.1.1.25" evidence="2 8"/>
<comment type="caution">
    <text evidence="12">The sequence shown here is derived from an EMBL/GenBank/DDBJ whole genome shotgun (WGS) entry which is preliminary data.</text>
</comment>
<dbReference type="Pfam" id="PF18317">
    <property type="entry name" value="SDH_C"/>
    <property type="match status" value="1"/>
</dbReference>
<dbReference type="EMBL" id="PDVP01000001">
    <property type="protein sequence ID" value="PHP68617.1"/>
    <property type="molecule type" value="Genomic_DNA"/>
</dbReference>
<dbReference type="PANTHER" id="PTHR21089:SF1">
    <property type="entry name" value="BIFUNCTIONAL 3-DEHYDROQUINATE DEHYDRATASE_SHIKIMATE DEHYDROGENASE, CHLOROPLASTIC"/>
    <property type="match status" value="1"/>
</dbReference>
<dbReference type="InterPro" id="IPR046346">
    <property type="entry name" value="Aminoacid_DH-like_N_sf"/>
</dbReference>
<accession>A0A2G1QSU8</accession>
<feature type="binding site" evidence="8">
    <location>
        <position position="90"/>
    </location>
    <ligand>
        <name>shikimate</name>
        <dbReference type="ChEBI" id="CHEBI:36208"/>
    </ligand>
</feature>
<dbReference type="GO" id="GO:0005829">
    <property type="term" value="C:cytosol"/>
    <property type="evidence" value="ECO:0007669"/>
    <property type="project" value="TreeGrafter"/>
</dbReference>
<name>A0A2G1QSU8_9HYPH</name>
<dbReference type="GO" id="GO:0008652">
    <property type="term" value="P:amino acid biosynthetic process"/>
    <property type="evidence" value="ECO:0007669"/>
    <property type="project" value="UniProtKB-KW"/>
</dbReference>
<dbReference type="InterPro" id="IPR041121">
    <property type="entry name" value="SDH_C"/>
</dbReference>
<comment type="function">
    <text evidence="8">Involved in the biosynthesis of the chorismate, which leads to the biosynthesis of aromatic amino acids. Catalyzes the reversible NADPH linked reduction of 3-dehydroshikimate (DHSA) to yield shikimate (SA).</text>
</comment>
<keyword evidence="4 8" id="KW-0521">NADP</keyword>
<evidence type="ECO:0000256" key="1">
    <source>
        <dbReference type="ARBA" id="ARBA00004871"/>
    </source>
</evidence>
<dbReference type="InterPro" id="IPR013708">
    <property type="entry name" value="Shikimate_DH-bd_N"/>
</dbReference>
<evidence type="ECO:0000256" key="5">
    <source>
        <dbReference type="ARBA" id="ARBA00023002"/>
    </source>
</evidence>
<sequence>MADDIIRAGVIGDPIKHSRSPIIHGYWLRQLSIAGRYDTIHVPAGTAPAFFSSMIESGLAGCNVTVPHKEAALAVMDELTDTARSIGAVNTVWAEGGKLIGDNTDSYGYAANLDQRAPGWDRGGKATVIGAGGAARAIVYALLERGFDRVAIVNRTLGRAEQLANHFGPRISAHPFDALSAEMNDATLVVNTTTLGMEGKDSYTFDLSSVPEDALVSDIVYTPLVTPLLAAAKERGLRTADGLGMLLHQAVPGFERWFGARPKVSGELRALVLATMGVVEEA</sequence>
<keyword evidence="3 8" id="KW-0028">Amino-acid biosynthesis</keyword>
<evidence type="ECO:0000313" key="13">
    <source>
        <dbReference type="Proteomes" id="UP000221168"/>
    </source>
</evidence>
<dbReference type="RefSeq" id="WP_099302858.1">
    <property type="nucleotide sequence ID" value="NZ_PDVP01000001.1"/>
</dbReference>
<feature type="domain" description="Quinate/shikimate 5-dehydrogenase/glutamyl-tRNA reductase" evidence="9">
    <location>
        <begin position="124"/>
        <end position="193"/>
    </location>
</feature>
<organism evidence="12 13">
    <name type="scientific">Zhengella mangrovi</name>
    <dbReference type="NCBI Taxonomy" id="1982044"/>
    <lineage>
        <taxon>Bacteria</taxon>
        <taxon>Pseudomonadati</taxon>
        <taxon>Pseudomonadota</taxon>
        <taxon>Alphaproteobacteria</taxon>
        <taxon>Hyphomicrobiales</taxon>
        <taxon>Notoacmeibacteraceae</taxon>
        <taxon>Zhengella</taxon>
    </lineage>
</organism>
<dbReference type="Gene3D" id="3.40.50.720">
    <property type="entry name" value="NAD(P)-binding Rossmann-like Domain"/>
    <property type="match status" value="1"/>
</dbReference>
<dbReference type="NCBIfam" id="TIGR00507">
    <property type="entry name" value="aroE"/>
    <property type="match status" value="1"/>
</dbReference>
<dbReference type="SUPFAM" id="SSF53223">
    <property type="entry name" value="Aminoacid dehydrogenase-like, N-terminal domain"/>
    <property type="match status" value="1"/>
</dbReference>
<evidence type="ECO:0000259" key="10">
    <source>
        <dbReference type="Pfam" id="PF08501"/>
    </source>
</evidence>
<dbReference type="Gene3D" id="3.40.50.10860">
    <property type="entry name" value="Leucine Dehydrogenase, chain A, domain 1"/>
    <property type="match status" value="1"/>
</dbReference>
<gene>
    <name evidence="8" type="primary">aroE</name>
    <name evidence="12" type="ORF">CSC94_01020</name>
</gene>
<dbReference type="InterPro" id="IPR036291">
    <property type="entry name" value="NAD(P)-bd_dom_sf"/>
</dbReference>
<evidence type="ECO:0000259" key="11">
    <source>
        <dbReference type="Pfam" id="PF18317"/>
    </source>
</evidence>
<feature type="binding site" evidence="8">
    <location>
        <position position="81"/>
    </location>
    <ligand>
        <name>NADP(+)</name>
        <dbReference type="ChEBI" id="CHEBI:58349"/>
    </ligand>
</feature>
<dbReference type="InterPro" id="IPR022893">
    <property type="entry name" value="Shikimate_DH_fam"/>
</dbReference>
<comment type="similarity">
    <text evidence="8">Belongs to the shikimate dehydrogenase family.</text>
</comment>
<feature type="binding site" evidence="8">
    <location>
        <position position="105"/>
    </location>
    <ligand>
        <name>shikimate</name>
        <dbReference type="ChEBI" id="CHEBI:36208"/>
    </ligand>
</feature>
<feature type="binding site" evidence="8">
    <location>
        <position position="65"/>
    </location>
    <ligand>
        <name>shikimate</name>
        <dbReference type="ChEBI" id="CHEBI:36208"/>
    </ligand>
</feature>
<evidence type="ECO:0000256" key="6">
    <source>
        <dbReference type="ARBA" id="ARBA00023141"/>
    </source>
</evidence>
<feature type="binding site" evidence="8">
    <location>
        <begin position="18"/>
        <end position="20"/>
    </location>
    <ligand>
        <name>shikimate</name>
        <dbReference type="ChEBI" id="CHEBI:36208"/>
    </ligand>
</feature>
<dbReference type="NCBIfam" id="NF001312">
    <property type="entry name" value="PRK00258.1-4"/>
    <property type="match status" value="1"/>
</dbReference>
<keyword evidence="6 8" id="KW-0057">Aromatic amino acid biosynthesis</keyword>
<feature type="binding site" evidence="8">
    <location>
        <position position="242"/>
    </location>
    <ligand>
        <name>NADP(+)</name>
        <dbReference type="ChEBI" id="CHEBI:58349"/>
    </ligand>
</feature>
<dbReference type="Pfam" id="PF01488">
    <property type="entry name" value="Shikimate_DH"/>
    <property type="match status" value="1"/>
</dbReference>
<dbReference type="GO" id="GO:0009423">
    <property type="term" value="P:chorismate biosynthetic process"/>
    <property type="evidence" value="ECO:0007669"/>
    <property type="project" value="UniProtKB-UniRule"/>
</dbReference>
<dbReference type="InterPro" id="IPR006151">
    <property type="entry name" value="Shikm_DH/Glu-tRNA_Rdtase"/>
</dbReference>
<dbReference type="CDD" id="cd01065">
    <property type="entry name" value="NAD_bind_Shikimate_DH"/>
    <property type="match status" value="1"/>
</dbReference>
<feature type="binding site" evidence="8">
    <location>
        <position position="249"/>
    </location>
    <ligand>
        <name>shikimate</name>
        <dbReference type="ChEBI" id="CHEBI:36208"/>
    </ligand>
</feature>
<feature type="binding site" evidence="8">
    <location>
        <position position="221"/>
    </location>
    <ligand>
        <name>shikimate</name>
        <dbReference type="ChEBI" id="CHEBI:36208"/>
    </ligand>
</feature>
<comment type="catalytic activity">
    <reaction evidence="7 8">
        <text>shikimate + NADP(+) = 3-dehydroshikimate + NADPH + H(+)</text>
        <dbReference type="Rhea" id="RHEA:17737"/>
        <dbReference type="ChEBI" id="CHEBI:15378"/>
        <dbReference type="ChEBI" id="CHEBI:16630"/>
        <dbReference type="ChEBI" id="CHEBI:36208"/>
        <dbReference type="ChEBI" id="CHEBI:57783"/>
        <dbReference type="ChEBI" id="CHEBI:58349"/>
        <dbReference type="EC" id="1.1.1.25"/>
    </reaction>
</comment>
<dbReference type="GO" id="GO:0019632">
    <property type="term" value="P:shikimate metabolic process"/>
    <property type="evidence" value="ECO:0007669"/>
    <property type="project" value="InterPro"/>
</dbReference>
<dbReference type="AlphaFoldDB" id="A0A2G1QSU8"/>
<comment type="pathway">
    <text evidence="1 8">Metabolic intermediate biosynthesis; chorismate biosynthesis; chorismate from D-erythrose 4-phosphate and phosphoenolpyruvate: step 4/7.</text>
</comment>
<evidence type="ECO:0000313" key="12">
    <source>
        <dbReference type="EMBL" id="PHP68617.1"/>
    </source>
</evidence>
<evidence type="ECO:0000256" key="4">
    <source>
        <dbReference type="ARBA" id="ARBA00022857"/>
    </source>
</evidence>
<dbReference type="SUPFAM" id="SSF51735">
    <property type="entry name" value="NAD(P)-binding Rossmann-fold domains"/>
    <property type="match status" value="1"/>
</dbReference>
<evidence type="ECO:0000259" key="9">
    <source>
        <dbReference type="Pfam" id="PF01488"/>
    </source>
</evidence>
<dbReference type="GO" id="GO:0004764">
    <property type="term" value="F:shikimate 3-dehydrogenase (NADP+) activity"/>
    <property type="evidence" value="ECO:0007669"/>
    <property type="project" value="UniProtKB-UniRule"/>
</dbReference>
<proteinExistence type="inferred from homology"/>